<dbReference type="FunFam" id="1.10.10.10:FF:000079">
    <property type="entry name" value="GntR family transcriptional regulator"/>
    <property type="match status" value="1"/>
</dbReference>
<dbReference type="InterPro" id="IPR036388">
    <property type="entry name" value="WH-like_DNA-bd_sf"/>
</dbReference>
<feature type="domain" description="HTH gntR-type" evidence="4">
    <location>
        <begin position="9"/>
        <end position="77"/>
    </location>
</feature>
<dbReference type="GO" id="GO:0045892">
    <property type="term" value="P:negative regulation of DNA-templated transcription"/>
    <property type="evidence" value="ECO:0007669"/>
    <property type="project" value="TreeGrafter"/>
</dbReference>
<dbReference type="OrthoDB" id="457376at2"/>
<evidence type="ECO:0000313" key="6">
    <source>
        <dbReference type="Proteomes" id="UP000183557"/>
    </source>
</evidence>
<dbReference type="GO" id="GO:0003700">
    <property type="term" value="F:DNA-binding transcription factor activity"/>
    <property type="evidence" value="ECO:0007669"/>
    <property type="project" value="InterPro"/>
</dbReference>
<accession>A0A1I3S6F9</accession>
<dbReference type="CDD" id="cd07377">
    <property type="entry name" value="WHTH_GntR"/>
    <property type="match status" value="1"/>
</dbReference>
<dbReference type="InterPro" id="IPR000524">
    <property type="entry name" value="Tscrpt_reg_HTH_GntR"/>
</dbReference>
<evidence type="ECO:0000256" key="1">
    <source>
        <dbReference type="ARBA" id="ARBA00023015"/>
    </source>
</evidence>
<dbReference type="Gene3D" id="1.10.10.10">
    <property type="entry name" value="Winged helix-like DNA-binding domain superfamily/Winged helix DNA-binding domain"/>
    <property type="match status" value="1"/>
</dbReference>
<protein>
    <submittedName>
        <fullName evidence="5">GntR family transcriptional regulator, frlABCD operon transcriptional regulator</fullName>
    </submittedName>
</protein>
<dbReference type="PROSITE" id="PS50949">
    <property type="entry name" value="HTH_GNTR"/>
    <property type="match status" value="1"/>
</dbReference>
<evidence type="ECO:0000256" key="3">
    <source>
        <dbReference type="ARBA" id="ARBA00023163"/>
    </source>
</evidence>
<organism evidence="5 6">
    <name type="scientific">Halobacillus dabanensis</name>
    <dbReference type="NCBI Taxonomy" id="240302"/>
    <lineage>
        <taxon>Bacteria</taxon>
        <taxon>Bacillati</taxon>
        <taxon>Bacillota</taxon>
        <taxon>Bacilli</taxon>
        <taxon>Bacillales</taxon>
        <taxon>Bacillaceae</taxon>
        <taxon>Halobacillus</taxon>
    </lineage>
</organism>
<dbReference type="SMART" id="SM00345">
    <property type="entry name" value="HTH_GNTR"/>
    <property type="match status" value="1"/>
</dbReference>
<evidence type="ECO:0000256" key="2">
    <source>
        <dbReference type="ARBA" id="ARBA00023125"/>
    </source>
</evidence>
<dbReference type="GO" id="GO:0003677">
    <property type="term" value="F:DNA binding"/>
    <property type="evidence" value="ECO:0007669"/>
    <property type="project" value="UniProtKB-KW"/>
</dbReference>
<dbReference type="InterPro" id="IPR028978">
    <property type="entry name" value="Chorismate_lyase_/UTRA_dom_sf"/>
</dbReference>
<dbReference type="PANTHER" id="PTHR44846">
    <property type="entry name" value="MANNOSYL-D-GLYCERATE TRANSPORT/METABOLISM SYSTEM REPRESSOR MNGR-RELATED"/>
    <property type="match status" value="1"/>
</dbReference>
<dbReference type="PANTHER" id="PTHR44846:SF1">
    <property type="entry name" value="MANNOSYL-D-GLYCERATE TRANSPORT_METABOLISM SYSTEM REPRESSOR MNGR-RELATED"/>
    <property type="match status" value="1"/>
</dbReference>
<dbReference type="Proteomes" id="UP000183557">
    <property type="component" value="Unassembled WGS sequence"/>
</dbReference>
<gene>
    <name evidence="5" type="ORF">SAMN04487936_102517</name>
</gene>
<dbReference type="Pfam" id="PF00392">
    <property type="entry name" value="GntR"/>
    <property type="match status" value="1"/>
</dbReference>
<keyword evidence="2" id="KW-0238">DNA-binding</keyword>
<dbReference type="SMART" id="SM00866">
    <property type="entry name" value="UTRA"/>
    <property type="match status" value="1"/>
</dbReference>
<dbReference type="AlphaFoldDB" id="A0A1I3S6F9"/>
<reference evidence="6" key="1">
    <citation type="submission" date="2016-10" db="EMBL/GenBank/DDBJ databases">
        <authorList>
            <person name="Varghese N."/>
            <person name="Submissions S."/>
        </authorList>
    </citation>
    <scope>NUCLEOTIDE SEQUENCE [LARGE SCALE GENOMIC DNA]</scope>
    <source>
        <strain evidence="6">CGMCC 1.3704</strain>
    </source>
</reference>
<dbReference type="EMBL" id="FOSB01000002">
    <property type="protein sequence ID" value="SFJ53111.1"/>
    <property type="molecule type" value="Genomic_DNA"/>
</dbReference>
<dbReference type="InterPro" id="IPR011663">
    <property type="entry name" value="UTRA"/>
</dbReference>
<keyword evidence="1" id="KW-0805">Transcription regulation</keyword>
<keyword evidence="3" id="KW-0804">Transcription</keyword>
<evidence type="ECO:0000313" key="5">
    <source>
        <dbReference type="EMBL" id="SFJ53111.1"/>
    </source>
</evidence>
<name>A0A1I3S6F9_HALDA</name>
<evidence type="ECO:0000259" key="4">
    <source>
        <dbReference type="PROSITE" id="PS50949"/>
    </source>
</evidence>
<dbReference type="SUPFAM" id="SSF46785">
    <property type="entry name" value="Winged helix' DNA-binding domain"/>
    <property type="match status" value="1"/>
</dbReference>
<sequence>MKLNNASSKPLYMQVKELITADIENGIYKPGEQLSSESELCRVYDTSRITIRRAILDLVDEGVLTRQQGKGTFVNEGKIQRELIAMSGFSQFVEEMGEVPKTSILSIEKVVASEFKPKLAEVLKENQHTPLLELRRLHFLGDTPMIYEASYYSLSRFPNLENLIKENPSTYQTLKKHYDVQPMFNEKKLNGKTATTDVADYLNISKGSPLFEMEELVSCDYNIPIHFSTSLLPANKVTFTLNSSFKR</sequence>
<dbReference type="SUPFAM" id="SSF64288">
    <property type="entry name" value="Chorismate lyase-like"/>
    <property type="match status" value="1"/>
</dbReference>
<dbReference type="PRINTS" id="PR00035">
    <property type="entry name" value="HTHGNTR"/>
</dbReference>
<dbReference type="RefSeq" id="WP_075035571.1">
    <property type="nucleotide sequence ID" value="NZ_FOSB01000002.1"/>
</dbReference>
<proteinExistence type="predicted"/>
<dbReference type="InterPro" id="IPR050679">
    <property type="entry name" value="Bact_HTH_transcr_reg"/>
</dbReference>
<dbReference type="InterPro" id="IPR036390">
    <property type="entry name" value="WH_DNA-bd_sf"/>
</dbReference>
<dbReference type="Pfam" id="PF07702">
    <property type="entry name" value="UTRA"/>
    <property type="match status" value="1"/>
</dbReference>
<dbReference type="Gene3D" id="3.40.1410.10">
    <property type="entry name" value="Chorismate lyase-like"/>
    <property type="match status" value="1"/>
</dbReference>
<keyword evidence="6" id="KW-1185">Reference proteome</keyword>